<name>A0A975FP95_9MICO</name>
<dbReference type="EMBL" id="CP071696">
    <property type="protein sequence ID" value="QTX05143.1"/>
    <property type="molecule type" value="Genomic_DNA"/>
</dbReference>
<evidence type="ECO:0000256" key="1">
    <source>
        <dbReference type="ARBA" id="ARBA00022553"/>
    </source>
</evidence>
<dbReference type="KEGG" id="aarc:G127AT_02605"/>
<feature type="domain" description="FHA" evidence="3">
    <location>
        <begin position="207"/>
        <end position="261"/>
    </location>
</feature>
<organism evidence="4 5">
    <name type="scientific">Agromyces archimandritae</name>
    <dbReference type="NCBI Taxonomy" id="2781962"/>
    <lineage>
        <taxon>Bacteria</taxon>
        <taxon>Bacillati</taxon>
        <taxon>Actinomycetota</taxon>
        <taxon>Actinomycetes</taxon>
        <taxon>Micrococcales</taxon>
        <taxon>Microbacteriaceae</taxon>
        <taxon>Agromyces</taxon>
    </lineage>
</organism>
<evidence type="ECO:0000256" key="2">
    <source>
        <dbReference type="SAM" id="MobiDB-lite"/>
    </source>
</evidence>
<dbReference type="SUPFAM" id="SSF49879">
    <property type="entry name" value="SMAD/FHA domain"/>
    <property type="match status" value="1"/>
</dbReference>
<dbReference type="Gene3D" id="2.60.200.20">
    <property type="match status" value="1"/>
</dbReference>
<dbReference type="CDD" id="cd00060">
    <property type="entry name" value="FHA"/>
    <property type="match status" value="1"/>
</dbReference>
<keyword evidence="5" id="KW-1185">Reference proteome</keyword>
<dbReference type="Pfam" id="PF00498">
    <property type="entry name" value="FHA"/>
    <property type="match status" value="1"/>
</dbReference>
<feature type="region of interest" description="Disordered" evidence="2">
    <location>
        <begin position="129"/>
        <end position="154"/>
    </location>
</feature>
<accession>A0A975FP95</accession>
<gene>
    <name evidence="4" type="ORF">G127AT_02605</name>
</gene>
<sequence>MEAGVLRGRTGSGLHVVAGRSFVAAVGSPVSPTVLAALVDAAASGAAVRLERLMAALPTAGADAVGAFAVVIRESGRTDAFTVVARGDLVVELRGERLRRFTSGGIVPFHLAEFAAVDGFRIMRGADAGAHPGGEAADGGGPGHPPEGARPIGPGVAVDADLVDWAAERPLAPPAAAEAPASPAPRTARPVRYRIDDGPVRLLEGTVRIGRAPRRARIQREDTLVLTVPAAATVSGTHLELRREGTRIVADDLDSANGTTLIRGGLRTRIRPGEPRVIEAGTRLQLGDDTIVEILPNHEERPA</sequence>
<dbReference type="Proteomes" id="UP000671914">
    <property type="component" value="Chromosome"/>
</dbReference>
<evidence type="ECO:0000259" key="3">
    <source>
        <dbReference type="PROSITE" id="PS50006"/>
    </source>
</evidence>
<keyword evidence="1" id="KW-0597">Phosphoprotein</keyword>
<dbReference type="RefSeq" id="WP_210899476.1">
    <property type="nucleotide sequence ID" value="NZ_CP071696.1"/>
</dbReference>
<proteinExistence type="predicted"/>
<dbReference type="InterPro" id="IPR008984">
    <property type="entry name" value="SMAD_FHA_dom_sf"/>
</dbReference>
<protein>
    <submittedName>
        <fullName evidence="4">FHA domain-containing protein</fullName>
    </submittedName>
</protein>
<dbReference type="InterPro" id="IPR000253">
    <property type="entry name" value="FHA_dom"/>
</dbReference>
<evidence type="ECO:0000313" key="4">
    <source>
        <dbReference type="EMBL" id="QTX05143.1"/>
    </source>
</evidence>
<dbReference type="AlphaFoldDB" id="A0A975FP95"/>
<reference evidence="4" key="1">
    <citation type="submission" date="2021-03" db="EMBL/GenBank/DDBJ databases">
        <title>Agromyces archimandritus sp. nov., isolated from the cockroach Archimandrita tessellata.</title>
        <authorList>
            <person name="Guzman J."/>
            <person name="Ortuzar M."/>
            <person name="Poehlein A."/>
            <person name="Daniel R."/>
            <person name="Trujillo M."/>
            <person name="Vilcinskas A."/>
        </authorList>
    </citation>
    <scope>NUCLEOTIDE SEQUENCE</scope>
    <source>
        <strain evidence="4">G127AT</strain>
    </source>
</reference>
<evidence type="ECO:0000313" key="5">
    <source>
        <dbReference type="Proteomes" id="UP000671914"/>
    </source>
</evidence>
<dbReference type="PROSITE" id="PS50006">
    <property type="entry name" value="FHA_DOMAIN"/>
    <property type="match status" value="1"/>
</dbReference>